<evidence type="ECO:0000256" key="1">
    <source>
        <dbReference type="ARBA" id="ARBA00022837"/>
    </source>
</evidence>
<organism evidence="4">
    <name type="scientific">Tetraselmis sp. GSL018</name>
    <dbReference type="NCBI Taxonomy" id="582737"/>
    <lineage>
        <taxon>Eukaryota</taxon>
        <taxon>Viridiplantae</taxon>
        <taxon>Chlorophyta</taxon>
        <taxon>core chlorophytes</taxon>
        <taxon>Chlorodendrophyceae</taxon>
        <taxon>Chlorodendrales</taxon>
        <taxon>Chlorodendraceae</taxon>
        <taxon>Tetraselmis</taxon>
    </lineage>
</organism>
<feature type="transmembrane region" description="Helical" evidence="2">
    <location>
        <begin position="182"/>
        <end position="200"/>
    </location>
</feature>
<dbReference type="CDD" id="cd00051">
    <property type="entry name" value="EFh"/>
    <property type="match status" value="1"/>
</dbReference>
<dbReference type="Pfam" id="PF13499">
    <property type="entry name" value="EF-hand_7"/>
    <property type="match status" value="1"/>
</dbReference>
<dbReference type="Gene3D" id="1.10.238.10">
    <property type="entry name" value="EF-hand"/>
    <property type="match status" value="1"/>
</dbReference>
<dbReference type="PROSITE" id="PS50222">
    <property type="entry name" value="EF_HAND_2"/>
    <property type="match status" value="2"/>
</dbReference>
<dbReference type="EMBL" id="GBEZ01016786">
    <property type="protein sequence ID" value="JAC69493.1"/>
    <property type="molecule type" value="Transcribed_RNA"/>
</dbReference>
<evidence type="ECO:0000259" key="3">
    <source>
        <dbReference type="PROSITE" id="PS50222"/>
    </source>
</evidence>
<evidence type="ECO:0000256" key="2">
    <source>
        <dbReference type="SAM" id="Phobius"/>
    </source>
</evidence>
<dbReference type="AlphaFoldDB" id="A0A061RBZ2"/>
<name>A0A061RBZ2_9CHLO</name>
<dbReference type="SMART" id="SM00054">
    <property type="entry name" value="EFh"/>
    <property type="match status" value="2"/>
</dbReference>
<keyword evidence="2" id="KW-1133">Transmembrane helix</keyword>
<feature type="domain" description="EF-hand" evidence="3">
    <location>
        <begin position="321"/>
        <end position="356"/>
    </location>
</feature>
<dbReference type="InterPro" id="IPR002048">
    <property type="entry name" value="EF_hand_dom"/>
</dbReference>
<gene>
    <name evidence="4" type="ORF">TSPGSL018_6230</name>
</gene>
<evidence type="ECO:0000313" key="4">
    <source>
        <dbReference type="EMBL" id="JAC69493.1"/>
    </source>
</evidence>
<accession>A0A061RBZ2</accession>
<protein>
    <submittedName>
        <fullName evidence="4">Caltractin-like protein</fullName>
    </submittedName>
</protein>
<dbReference type="GO" id="GO:0005509">
    <property type="term" value="F:calcium ion binding"/>
    <property type="evidence" value="ECO:0007669"/>
    <property type="project" value="InterPro"/>
</dbReference>
<feature type="domain" description="EF-hand" evidence="3">
    <location>
        <begin position="285"/>
        <end position="320"/>
    </location>
</feature>
<proteinExistence type="predicted"/>
<dbReference type="SUPFAM" id="SSF47473">
    <property type="entry name" value="EF-hand"/>
    <property type="match status" value="1"/>
</dbReference>
<dbReference type="PROSITE" id="PS00018">
    <property type="entry name" value="EF_HAND_1"/>
    <property type="match status" value="1"/>
</dbReference>
<keyword evidence="2" id="KW-0472">Membrane</keyword>
<keyword evidence="1" id="KW-0106">Calcium</keyword>
<keyword evidence="2" id="KW-0812">Transmembrane</keyword>
<sequence length="366" mass="40359">MTTIKTKMNFGKLRNGLVSVKPSTKAQYLGPLRQCSTKAVERRNIARRKRVVLFAEKDNHNDVSRKDSSTRAKDESKDIAVGADKQQELMKALEVQGVDSNTAKKLLQVWRDIGVDSSEDLRKLFGQRSRKVVTAVGLQTLVDVLACYISINAGGAFGAAGGWSSILAALSYALAAYYASNALFGIFVVISVLASGSLYGTDADAVLKAVKQLAGEDNLDVVNKAKRAVNMVKIVQSLNEISKTMKTQTKEETVSSLDRLTAYLTLTNAQKNFGFDPSKYNLSDSEAQRLAVKFARFDENDDGLLEKSEMENLFQAMDMELTPEEIDAALDLLDKRKSGFIEFDEFVDWYAKQIPVPKDAPVKSQN</sequence>
<dbReference type="InterPro" id="IPR018247">
    <property type="entry name" value="EF_Hand_1_Ca_BS"/>
</dbReference>
<reference evidence="4" key="1">
    <citation type="submission" date="2014-05" db="EMBL/GenBank/DDBJ databases">
        <title>The transcriptome of the halophilic microalga Tetraselmis sp. GSL018 isolated from the Great Salt Lake, Utah.</title>
        <authorList>
            <person name="Jinkerson R.E."/>
            <person name="D'Adamo S."/>
            <person name="Posewitz M.C."/>
        </authorList>
    </citation>
    <scope>NUCLEOTIDE SEQUENCE</scope>
    <source>
        <strain evidence="4">GSL018</strain>
    </source>
</reference>
<dbReference type="InterPro" id="IPR011992">
    <property type="entry name" value="EF-hand-dom_pair"/>
</dbReference>